<accession>A0A6G0Y1W5</accession>
<dbReference type="InterPro" id="IPR052160">
    <property type="entry name" value="Gypsy_RT_Integrase-like"/>
</dbReference>
<evidence type="ECO:0000313" key="3">
    <source>
        <dbReference type="EMBL" id="KAF0747543.1"/>
    </source>
</evidence>
<comment type="caution">
    <text evidence="3">The sequence shown here is derived from an EMBL/GenBank/DDBJ whole genome shotgun (WGS) entry which is preliminary data.</text>
</comment>
<feature type="region of interest" description="Disordered" evidence="1">
    <location>
        <begin position="428"/>
        <end position="451"/>
    </location>
</feature>
<evidence type="ECO:0000259" key="2">
    <source>
        <dbReference type="Pfam" id="PF17921"/>
    </source>
</evidence>
<feature type="domain" description="Integrase zinc-binding" evidence="2">
    <location>
        <begin position="160"/>
        <end position="215"/>
    </location>
</feature>
<evidence type="ECO:0000256" key="1">
    <source>
        <dbReference type="SAM" id="MobiDB-lite"/>
    </source>
</evidence>
<dbReference type="Pfam" id="PF17921">
    <property type="entry name" value="Integrase_H2C2"/>
    <property type="match status" value="1"/>
</dbReference>
<dbReference type="Gene3D" id="3.30.420.10">
    <property type="entry name" value="Ribonuclease H-like superfamily/Ribonuclease H"/>
    <property type="match status" value="1"/>
</dbReference>
<dbReference type="GO" id="GO:0003676">
    <property type="term" value="F:nucleic acid binding"/>
    <property type="evidence" value="ECO:0007669"/>
    <property type="project" value="InterPro"/>
</dbReference>
<gene>
    <name evidence="3" type="ORF">FWK35_00020086</name>
</gene>
<feature type="compositionally biased region" description="Basic and acidic residues" evidence="1">
    <location>
        <begin position="562"/>
        <end position="573"/>
    </location>
</feature>
<evidence type="ECO:0000313" key="4">
    <source>
        <dbReference type="Proteomes" id="UP000478052"/>
    </source>
</evidence>
<dbReference type="PANTHER" id="PTHR47266">
    <property type="entry name" value="ENDONUCLEASE-RELATED"/>
    <property type="match status" value="1"/>
</dbReference>
<feature type="compositionally biased region" description="Polar residues" evidence="1">
    <location>
        <begin position="369"/>
        <end position="378"/>
    </location>
</feature>
<feature type="region of interest" description="Disordered" evidence="1">
    <location>
        <begin position="562"/>
        <end position="581"/>
    </location>
</feature>
<proteinExistence type="predicted"/>
<reference evidence="3 4" key="1">
    <citation type="submission" date="2019-08" db="EMBL/GenBank/DDBJ databases">
        <title>Whole genome of Aphis craccivora.</title>
        <authorList>
            <person name="Voronova N.V."/>
            <person name="Shulinski R.S."/>
            <person name="Bandarenka Y.V."/>
            <person name="Zhorov D.G."/>
            <person name="Warner D."/>
        </authorList>
    </citation>
    <scope>NUCLEOTIDE SEQUENCE [LARGE SCALE GENOMIC DNA]</scope>
    <source>
        <strain evidence="3">180601</strain>
        <tissue evidence="3">Whole Body</tissue>
    </source>
</reference>
<dbReference type="InterPro" id="IPR041588">
    <property type="entry name" value="Integrase_H2C2"/>
</dbReference>
<feature type="compositionally biased region" description="Polar residues" evidence="1">
    <location>
        <begin position="433"/>
        <end position="444"/>
    </location>
</feature>
<feature type="compositionally biased region" description="Basic and acidic residues" evidence="1">
    <location>
        <begin position="326"/>
        <end position="336"/>
    </location>
</feature>
<dbReference type="Gene3D" id="1.10.340.70">
    <property type="match status" value="1"/>
</dbReference>
<organism evidence="3 4">
    <name type="scientific">Aphis craccivora</name>
    <name type="common">Cowpea aphid</name>
    <dbReference type="NCBI Taxonomy" id="307492"/>
    <lineage>
        <taxon>Eukaryota</taxon>
        <taxon>Metazoa</taxon>
        <taxon>Ecdysozoa</taxon>
        <taxon>Arthropoda</taxon>
        <taxon>Hexapoda</taxon>
        <taxon>Insecta</taxon>
        <taxon>Pterygota</taxon>
        <taxon>Neoptera</taxon>
        <taxon>Paraneoptera</taxon>
        <taxon>Hemiptera</taxon>
        <taxon>Sternorrhyncha</taxon>
        <taxon>Aphidomorpha</taxon>
        <taxon>Aphidoidea</taxon>
        <taxon>Aphididae</taxon>
        <taxon>Aphidini</taxon>
        <taxon>Aphis</taxon>
        <taxon>Aphis</taxon>
    </lineage>
</organism>
<dbReference type="InterPro" id="IPR012337">
    <property type="entry name" value="RNaseH-like_sf"/>
</dbReference>
<sequence length="593" mass="65592">MVTANSLYQQQTNAMGVTIPGFRFRNPYGLHVPEVENEAADALFRCPAGPNTVDEESLENNIYDPPVIQPGVSGETSGVFSDLSGVSGGSDVGVTQCGAIQPKRDVENVTLHDVREWQQNDPNIRDIVAKLSGDGQGSGVLHHHPRYIANGEEGTVVQTDKAQILLQRFHDHDTVNHPRWKETYRSVKSRHFWVSMREAVRNYVRACDVCARVKPLNRKPEDRMYTRVPRQPWEVLSIHLMGPYTRTPQFVSKAMGEALKKWGGEGWTTPIYHPRANLVERQNQELKKGLRTLLKQRKPKHRTVTGQIDVWLGDQGPWRLQLERVEGSSDAGKNDPELAGADRNLLGEIEDSPVEPDDTPEIEGAYSSKAPSTHNTPESPGKGSLSVGDWLYYKAHLQSSAEKQFHMGFSPKWLGPVKLGKPLGTGLFLTEDGGTSKQPATDPQTPGDGRAVAAGSQIENALNNVDITLGNIRTYMADMVAATKIGKKWASGMEDLLMEVLVNIKKIAIEAVEVIGINKHVTTELHLAKTKINKLHIRIGELSSNVHKADTQTRTYADVAEGLKDDGPERPDPPPKTVVPNLFTTTDHFDNIL</sequence>
<feature type="compositionally biased region" description="Acidic residues" evidence="1">
    <location>
        <begin position="348"/>
        <end position="361"/>
    </location>
</feature>
<protein>
    <submittedName>
        <fullName evidence="3">Retrotransposable element Tf2 protein type 2</fullName>
    </submittedName>
</protein>
<name>A0A6G0Y1W5_APHCR</name>
<dbReference type="AlphaFoldDB" id="A0A6G0Y1W5"/>
<keyword evidence="4" id="KW-1185">Reference proteome</keyword>
<dbReference type="Proteomes" id="UP000478052">
    <property type="component" value="Unassembled WGS sequence"/>
</dbReference>
<dbReference type="OrthoDB" id="413122at2759"/>
<dbReference type="EMBL" id="VUJU01006807">
    <property type="protein sequence ID" value="KAF0747543.1"/>
    <property type="molecule type" value="Genomic_DNA"/>
</dbReference>
<feature type="region of interest" description="Disordered" evidence="1">
    <location>
        <begin position="326"/>
        <end position="384"/>
    </location>
</feature>
<dbReference type="InterPro" id="IPR036397">
    <property type="entry name" value="RNaseH_sf"/>
</dbReference>
<dbReference type="SUPFAM" id="SSF53098">
    <property type="entry name" value="Ribonuclease H-like"/>
    <property type="match status" value="1"/>
</dbReference>